<organism evidence="1 2">
    <name type="scientific">Caloramator quimbayensis</name>
    <dbReference type="NCBI Taxonomy" id="1147123"/>
    <lineage>
        <taxon>Bacteria</taxon>
        <taxon>Bacillati</taxon>
        <taxon>Bacillota</taxon>
        <taxon>Clostridia</taxon>
        <taxon>Eubacteriales</taxon>
        <taxon>Clostridiaceae</taxon>
        <taxon>Caloramator</taxon>
    </lineage>
</organism>
<keyword evidence="2" id="KW-1185">Reference proteome</keyword>
<reference evidence="2" key="1">
    <citation type="submission" date="2017-02" db="EMBL/GenBank/DDBJ databases">
        <authorList>
            <person name="Varghese N."/>
            <person name="Submissions S."/>
        </authorList>
    </citation>
    <scope>NUCLEOTIDE SEQUENCE [LARGE SCALE GENOMIC DNA]</scope>
    <source>
        <strain evidence="2">USBA 833</strain>
    </source>
</reference>
<accession>A0A1T4Y9V3</accession>
<dbReference type="Pfam" id="PF06124">
    <property type="entry name" value="DUF960"/>
    <property type="match status" value="1"/>
</dbReference>
<dbReference type="EMBL" id="FUYH01000030">
    <property type="protein sequence ID" value="SKA98597.1"/>
    <property type="molecule type" value="Genomic_DNA"/>
</dbReference>
<evidence type="ECO:0000313" key="2">
    <source>
        <dbReference type="Proteomes" id="UP000190105"/>
    </source>
</evidence>
<dbReference type="RefSeq" id="WP_078697583.1">
    <property type="nucleotide sequence ID" value="NZ_FUYH01000030.1"/>
</dbReference>
<name>A0A1T4Y9V3_9CLOT</name>
<sequence length="103" mass="12400">MFQNDRYITRGIKEKINDKNPVTFLVLWGLIDDMDIPDNKKDYLQVFILRAKSGRRKMQEIEHFQEEPPYKRIHRFYTECPVDAKVYVIDDGDHSTMLLSEEY</sequence>
<dbReference type="AlphaFoldDB" id="A0A1T4Y9V3"/>
<dbReference type="Proteomes" id="UP000190105">
    <property type="component" value="Unassembled WGS sequence"/>
</dbReference>
<proteinExistence type="predicted"/>
<evidence type="ECO:0000313" key="1">
    <source>
        <dbReference type="EMBL" id="SKA98597.1"/>
    </source>
</evidence>
<dbReference type="Gene3D" id="3.10.450.150">
    <property type="entry name" value="enterococcus faecalis protein"/>
    <property type="match status" value="1"/>
</dbReference>
<dbReference type="OrthoDB" id="1756859at2"/>
<gene>
    <name evidence="1" type="ORF">SAMN05443428_13013</name>
</gene>
<protein>
    <submittedName>
        <fullName evidence="1">Uncharacterized protein</fullName>
    </submittedName>
</protein>
<dbReference type="STRING" id="1147123.SAMN05443428_13013"/>
<dbReference type="InterPro" id="IPR009303">
    <property type="entry name" value="DUF960"/>
</dbReference>